<keyword evidence="2" id="KW-1185">Reference proteome</keyword>
<dbReference type="KEGG" id="gla:GL50803_009668"/>
<protein>
    <submittedName>
        <fullName evidence="1">Uncharacterized protein</fullName>
    </submittedName>
</protein>
<dbReference type="EMBL" id="AACB03000001">
    <property type="protein sequence ID" value="KAE8305457.1"/>
    <property type="molecule type" value="Genomic_DNA"/>
</dbReference>
<dbReference type="GeneID" id="5696873"/>
<dbReference type="AlphaFoldDB" id="A8BZK3"/>
<evidence type="ECO:0000313" key="2">
    <source>
        <dbReference type="Proteomes" id="UP000001548"/>
    </source>
</evidence>
<dbReference type="Proteomes" id="UP000001548">
    <property type="component" value="Unassembled WGS sequence"/>
</dbReference>
<accession>A8BZK3</accession>
<gene>
    <name evidence="1" type="ORF">GL50803_009668</name>
</gene>
<organism evidence="1 2">
    <name type="scientific">Giardia intestinalis (strain ATCC 50803 / WB clone C6)</name>
    <name type="common">Giardia lamblia</name>
    <dbReference type="NCBI Taxonomy" id="184922"/>
    <lineage>
        <taxon>Eukaryota</taxon>
        <taxon>Metamonada</taxon>
        <taxon>Diplomonadida</taxon>
        <taxon>Hexamitidae</taxon>
        <taxon>Giardiinae</taxon>
        <taxon>Giardia</taxon>
    </lineage>
</organism>
<comment type="caution">
    <text evidence="1">The sequence shown here is derived from an EMBL/GenBank/DDBJ whole genome shotgun (WGS) entry which is preliminary data.</text>
</comment>
<dbReference type="VEuPathDB" id="GiardiaDB:GL50803_9668"/>
<dbReference type="OMA" id="CMIGITR"/>
<proteinExistence type="predicted"/>
<name>A8BZK3_GIAIC</name>
<dbReference type="HOGENOM" id="CLU_1646931_0_0_1"/>
<reference evidence="1 2" key="1">
    <citation type="journal article" date="2007" name="Science">
        <title>Genomic minimalism in the early diverging intestinal parasite Giardia lamblia.</title>
        <authorList>
            <person name="Morrison H.G."/>
            <person name="McArthur A.G."/>
            <person name="Gillin F.D."/>
            <person name="Aley S.B."/>
            <person name="Adam R.D."/>
            <person name="Olsen G.J."/>
            <person name="Best A.A."/>
            <person name="Cande W.Z."/>
            <person name="Chen F."/>
            <person name="Cipriano M.J."/>
            <person name="Davids B.J."/>
            <person name="Dawson S.C."/>
            <person name="Elmendorf H.G."/>
            <person name="Hehl A.B."/>
            <person name="Holder M.E."/>
            <person name="Huse S.M."/>
            <person name="Kim U.U."/>
            <person name="Lasek-Nesselquist E."/>
            <person name="Manning G."/>
            <person name="Nigam A."/>
            <person name="Nixon J.E."/>
            <person name="Palm D."/>
            <person name="Passamaneck N.E."/>
            <person name="Prabhu A."/>
            <person name="Reich C.I."/>
            <person name="Reiner D.S."/>
            <person name="Samuelson J."/>
            <person name="Svard S.G."/>
            <person name="Sogin M.L."/>
        </authorList>
    </citation>
    <scope>NUCLEOTIDE SEQUENCE [LARGE SCALE GENOMIC DNA]</scope>
    <source>
        <strain evidence="1 2">WB C6</strain>
    </source>
</reference>
<sequence length="161" mass="18304">MSGNNPLKKLVTIQTTLKKIMMRITNIEEQIEQEEREKARCMIGITRSIMKRHIEQNKTLERELAILMMVDERLTNQANANEKLSRELVSLVTYFKDAVIPRERQLAPVFVPAMTPQTAQVIQKAPAPRPLSHIRQITHLNSSVGSFITTTATPVTKDVSK</sequence>
<dbReference type="RefSeq" id="XP_001704016.1">
    <property type="nucleotide sequence ID" value="XM_001703964.1"/>
</dbReference>
<evidence type="ECO:0000313" key="1">
    <source>
        <dbReference type="EMBL" id="KAE8305457.1"/>
    </source>
</evidence>